<organism evidence="1 2">
    <name type="scientific">Durusdinium trenchii</name>
    <dbReference type="NCBI Taxonomy" id="1381693"/>
    <lineage>
        <taxon>Eukaryota</taxon>
        <taxon>Sar</taxon>
        <taxon>Alveolata</taxon>
        <taxon>Dinophyceae</taxon>
        <taxon>Suessiales</taxon>
        <taxon>Symbiodiniaceae</taxon>
        <taxon>Durusdinium</taxon>
    </lineage>
</organism>
<comment type="caution">
    <text evidence="1">The sequence shown here is derived from an EMBL/GenBank/DDBJ whole genome shotgun (WGS) entry which is preliminary data.</text>
</comment>
<dbReference type="Proteomes" id="UP001642464">
    <property type="component" value="Unassembled WGS sequence"/>
</dbReference>
<evidence type="ECO:0000313" key="2">
    <source>
        <dbReference type="Proteomes" id="UP001642464"/>
    </source>
</evidence>
<name>A0ABP0MT31_9DINO</name>
<dbReference type="EMBL" id="CAXAMM010024069">
    <property type="protein sequence ID" value="CAK9054655.1"/>
    <property type="molecule type" value="Genomic_DNA"/>
</dbReference>
<proteinExistence type="predicted"/>
<reference evidence="1 2" key="1">
    <citation type="submission" date="2024-02" db="EMBL/GenBank/DDBJ databases">
        <authorList>
            <person name="Chen Y."/>
            <person name="Shah S."/>
            <person name="Dougan E. K."/>
            <person name="Thang M."/>
            <person name="Chan C."/>
        </authorList>
    </citation>
    <scope>NUCLEOTIDE SEQUENCE [LARGE SCALE GENOMIC DNA]</scope>
</reference>
<keyword evidence="2" id="KW-1185">Reference proteome</keyword>
<protein>
    <submittedName>
        <fullName evidence="1">Uncharacterized protein</fullName>
    </submittedName>
</protein>
<gene>
    <name evidence="1" type="ORF">SCF082_LOCUS29645</name>
</gene>
<evidence type="ECO:0000313" key="1">
    <source>
        <dbReference type="EMBL" id="CAK9054655.1"/>
    </source>
</evidence>
<accession>A0ABP0MT31</accession>
<sequence>MPQTSDVERDVNLTIQAALHIVTKNPSSDLANSWNKVAVKWRDKLAVRIADKFHGSPEAKQNQIPTYSKYAYMLKFAMLSGNEEYYTMREARWGEQAEVNDLMNDK</sequence>